<evidence type="ECO:0000313" key="4">
    <source>
        <dbReference type="EMBL" id="SFP91685.1"/>
    </source>
</evidence>
<dbReference type="Proteomes" id="UP000198857">
    <property type="component" value="Unassembled WGS sequence"/>
</dbReference>
<evidence type="ECO:0000259" key="3">
    <source>
        <dbReference type="Pfam" id="PF14342"/>
    </source>
</evidence>
<feature type="transmembrane region" description="Helical" evidence="2">
    <location>
        <begin position="20"/>
        <end position="46"/>
    </location>
</feature>
<keyword evidence="2" id="KW-1133">Transmembrane helix</keyword>
<feature type="transmembrane region" description="Helical" evidence="2">
    <location>
        <begin position="84"/>
        <end position="106"/>
    </location>
</feature>
<gene>
    <name evidence="4" type="ORF">SAMN05660464_0154</name>
</gene>
<dbReference type="OrthoDB" id="9784773at2"/>
<feature type="region of interest" description="Disordered" evidence="1">
    <location>
        <begin position="160"/>
        <end position="189"/>
    </location>
</feature>
<name>A0A1I5U8U9_9ACTN</name>
<dbReference type="InterPro" id="IPR025509">
    <property type="entry name" value="DUF4396"/>
</dbReference>
<proteinExistence type="predicted"/>
<dbReference type="EMBL" id="FOWQ01000010">
    <property type="protein sequence ID" value="SFP91685.1"/>
    <property type="molecule type" value="Genomic_DNA"/>
</dbReference>
<feature type="domain" description="DUF4396" evidence="3">
    <location>
        <begin position="19"/>
        <end position="148"/>
    </location>
</feature>
<feature type="transmembrane region" description="Helical" evidence="2">
    <location>
        <begin position="52"/>
        <end position="72"/>
    </location>
</feature>
<evidence type="ECO:0000313" key="5">
    <source>
        <dbReference type="Proteomes" id="UP000198857"/>
    </source>
</evidence>
<feature type="compositionally biased region" description="Basic and acidic residues" evidence="1">
    <location>
        <begin position="166"/>
        <end position="189"/>
    </location>
</feature>
<protein>
    <recommendedName>
        <fullName evidence="3">DUF4396 domain-containing protein</fullName>
    </recommendedName>
</protein>
<keyword evidence="2" id="KW-0812">Transmembrane</keyword>
<organism evidence="4 5">
    <name type="scientific">Geodermatophilus dictyosporus</name>
    <dbReference type="NCBI Taxonomy" id="1523247"/>
    <lineage>
        <taxon>Bacteria</taxon>
        <taxon>Bacillati</taxon>
        <taxon>Actinomycetota</taxon>
        <taxon>Actinomycetes</taxon>
        <taxon>Geodermatophilales</taxon>
        <taxon>Geodermatophilaceae</taxon>
        <taxon>Geodermatophilus</taxon>
    </lineage>
</organism>
<dbReference type="Pfam" id="PF14342">
    <property type="entry name" value="DUF4396"/>
    <property type="match status" value="1"/>
</dbReference>
<sequence>MDHSTHTQRPTGRALTRLAVSATLHCLTGCAIGEVLGMVIGTALGWSDVQTIALAVALAFVFGYAFTIGPVMRSGLSLRAAIPIALAADTLSITVMEVVDNAIMLLVPGAMEAHLDSWLFWGALAFALAVAFVVTVPVNRWLISRGKGHAVVHAYHGGGHGGGHGGTHEDGDRRTADAHGADQVRHGHH</sequence>
<accession>A0A1I5U8U9</accession>
<keyword evidence="2" id="KW-0472">Membrane</keyword>
<evidence type="ECO:0000256" key="1">
    <source>
        <dbReference type="SAM" id="MobiDB-lite"/>
    </source>
</evidence>
<dbReference type="STRING" id="1523247.SAMN05660464_0154"/>
<evidence type="ECO:0000256" key="2">
    <source>
        <dbReference type="SAM" id="Phobius"/>
    </source>
</evidence>
<dbReference type="AlphaFoldDB" id="A0A1I5U8U9"/>
<feature type="transmembrane region" description="Helical" evidence="2">
    <location>
        <begin position="118"/>
        <end position="138"/>
    </location>
</feature>
<keyword evidence="5" id="KW-1185">Reference proteome</keyword>
<reference evidence="5" key="1">
    <citation type="submission" date="2016-10" db="EMBL/GenBank/DDBJ databases">
        <authorList>
            <person name="Varghese N."/>
            <person name="Submissions S."/>
        </authorList>
    </citation>
    <scope>NUCLEOTIDE SEQUENCE [LARGE SCALE GENOMIC DNA]</scope>
    <source>
        <strain evidence="5">DSM 44208</strain>
    </source>
</reference>
<dbReference type="RefSeq" id="WP_091115824.1">
    <property type="nucleotide sequence ID" value="NZ_FOWQ01000010.1"/>
</dbReference>